<dbReference type="EMBL" id="KQ085882">
    <property type="protein sequence ID" value="KLO20591.1"/>
    <property type="molecule type" value="Genomic_DNA"/>
</dbReference>
<reference evidence="1 2" key="1">
    <citation type="submission" date="2015-04" db="EMBL/GenBank/DDBJ databases">
        <title>Complete genome sequence of Schizopora paradoxa KUC8140, a cosmopolitan wood degrader in East Asia.</title>
        <authorList>
            <consortium name="DOE Joint Genome Institute"/>
            <person name="Min B."/>
            <person name="Park H."/>
            <person name="Jang Y."/>
            <person name="Kim J.-J."/>
            <person name="Kim K.H."/>
            <person name="Pangilinan J."/>
            <person name="Lipzen A."/>
            <person name="Riley R."/>
            <person name="Grigoriev I.V."/>
            <person name="Spatafora J.W."/>
            <person name="Choi I.-G."/>
        </authorList>
    </citation>
    <scope>NUCLEOTIDE SEQUENCE [LARGE SCALE GENOMIC DNA]</scope>
    <source>
        <strain evidence="1 2">KUC8140</strain>
    </source>
</reference>
<dbReference type="InParanoid" id="A0A0H2STY7"/>
<dbReference type="Proteomes" id="UP000053477">
    <property type="component" value="Unassembled WGS sequence"/>
</dbReference>
<accession>A0A0H2STY7</accession>
<gene>
    <name evidence="1" type="ORF">SCHPADRAFT_934422</name>
</gene>
<organism evidence="1 2">
    <name type="scientific">Schizopora paradoxa</name>
    <dbReference type="NCBI Taxonomy" id="27342"/>
    <lineage>
        <taxon>Eukaryota</taxon>
        <taxon>Fungi</taxon>
        <taxon>Dikarya</taxon>
        <taxon>Basidiomycota</taxon>
        <taxon>Agaricomycotina</taxon>
        <taxon>Agaricomycetes</taxon>
        <taxon>Hymenochaetales</taxon>
        <taxon>Schizoporaceae</taxon>
        <taxon>Schizopora</taxon>
    </lineage>
</organism>
<sequence>MQEDSTLPERLPGSVDDYTLRLVQNACDKSKLARKVSLERDLDDVQVFLSAASLRDEDATTIEVRSTTTIGGPSGIPLLILDEVMDLFREQRILEAFKRNWRGACVMKFQHHEERSNPGCGTITIRRTLANCALVHSSWSRRAESALGGVLVIRNETRSCTLPQMVCNPCVGVWTREIYITLDWSSRPHYAYSALFARTPNTEFLHLNVESVVELKPVCPELCQAISKYLRNLRELVFEVLWPTPIDDMRYLLEFPEEIPALKVVHFVGVDVGDVLYREPGFLFPLPTSISHVSSIHAHEKNKIAIGFFDVVHVSWSRQISDEDEEVTNVTFAVDSMSCTSLDDTNYGTDFIPGEGRELIPQVKEMQYICGMNCRSNCITDVLVDAQRLTKLHIVMFEDEIPTFFALVDGMRSLPPGMNEILITFTPIQCKEGPAELWDNRACELLAALEQQHTKRLKSFESQIGPIFHEPGSDEDRCPWSLKTKQWCQDKRIIFIQRHRGDRADHWCSFTMQFDD</sequence>
<name>A0A0H2STY7_9AGAM</name>
<dbReference type="AlphaFoldDB" id="A0A0H2STY7"/>
<keyword evidence="2" id="KW-1185">Reference proteome</keyword>
<proteinExistence type="predicted"/>
<evidence type="ECO:0000313" key="1">
    <source>
        <dbReference type="EMBL" id="KLO20591.1"/>
    </source>
</evidence>
<evidence type="ECO:0000313" key="2">
    <source>
        <dbReference type="Proteomes" id="UP000053477"/>
    </source>
</evidence>
<protein>
    <submittedName>
        <fullName evidence="1">Uncharacterized protein</fullName>
    </submittedName>
</protein>